<keyword evidence="3" id="KW-0378">Hydrolase</keyword>
<dbReference type="Proteomes" id="UP001322481">
    <property type="component" value="Chromosome"/>
</dbReference>
<dbReference type="InterPro" id="IPR054613">
    <property type="entry name" value="Peptidase_S78_dom"/>
</dbReference>
<evidence type="ECO:0000256" key="3">
    <source>
        <dbReference type="ARBA" id="ARBA00022801"/>
    </source>
</evidence>
<evidence type="ECO:0000256" key="2">
    <source>
        <dbReference type="ARBA" id="ARBA00022670"/>
    </source>
</evidence>
<dbReference type="NCBIfam" id="NF045541">
    <property type="entry name" value="scaf_prot_MCP2"/>
    <property type="match status" value="1"/>
</dbReference>
<evidence type="ECO:0000313" key="5">
    <source>
        <dbReference type="EMBL" id="WQB99540.1"/>
    </source>
</evidence>
<proteinExistence type="predicted"/>
<organism evidence="5 6">
    <name type="scientific">Mesorhizobium huakuii</name>
    <dbReference type="NCBI Taxonomy" id="28104"/>
    <lineage>
        <taxon>Bacteria</taxon>
        <taxon>Pseudomonadati</taxon>
        <taxon>Pseudomonadota</taxon>
        <taxon>Alphaproteobacteria</taxon>
        <taxon>Hyphomicrobiales</taxon>
        <taxon>Phyllobacteriaceae</taxon>
        <taxon>Mesorhizobium</taxon>
    </lineage>
</organism>
<reference evidence="5 6" key="1">
    <citation type="submission" date="2023-11" db="EMBL/GenBank/DDBJ databases">
        <authorList>
            <person name="Panchal A.K."/>
            <person name="Meaney J.S."/>
            <person name="Karas B.J."/>
            <person name="diCenzo G.C."/>
        </authorList>
    </citation>
    <scope>NUCLEOTIDE SEQUENCE [LARGE SCALE GENOMIC DNA]</scope>
    <source>
        <strain evidence="5 6">NZP2235</strain>
    </source>
</reference>
<keyword evidence="6" id="KW-1185">Reference proteome</keyword>
<protein>
    <submittedName>
        <fullName evidence="5">Mu-like prophage major head subunit gpT family protein</fullName>
    </submittedName>
</protein>
<gene>
    <name evidence="5" type="ORF">U0R22_003721</name>
</gene>
<dbReference type="Pfam" id="PF04586">
    <property type="entry name" value="Peptidase_S78"/>
    <property type="match status" value="1"/>
</dbReference>
<accession>A0ABZ0VQM0</accession>
<evidence type="ECO:0000256" key="1">
    <source>
        <dbReference type="ARBA" id="ARBA00022612"/>
    </source>
</evidence>
<name>A0ABZ0VQM0_9HYPH</name>
<feature type="domain" description="Prohead serine protease" evidence="4">
    <location>
        <begin position="80"/>
        <end position="190"/>
    </location>
</feature>
<keyword evidence="1" id="KW-1188">Viral release from host cell</keyword>
<dbReference type="RefSeq" id="WP_322414333.1">
    <property type="nucleotide sequence ID" value="NZ_CP139858.1"/>
</dbReference>
<keyword evidence="2" id="KW-0645">Protease</keyword>
<dbReference type="EMBL" id="CP139858">
    <property type="protein sequence ID" value="WQB99540.1"/>
    <property type="molecule type" value="Genomic_DNA"/>
</dbReference>
<sequence>MTIFTGDPRRARRYVNLRLDGDKLTRKLAFDGSTLETKPGSYLETMTVPAIIATSAPVQRRDGKGPFLEVLSMRGCRLEKGDDWPLQLDHSKDSRETVGRAHSVAVDGNTLLAQLRFSTAEDVLPIVQRVADGTLKHLSVGYIVHRWTESVDANGVRTKTAVDWSLVEVSITPVPADPNSRIQRSNEEMDDENIELTPAQRRAEIRTIGRAAGMKVEDIDDMIDRDLDPVAARSEAFEHMQARPTPRIRVAVSQDDPAVVTARAADALAFRMGGIAELPAASREFANMSMLDMARDCLARSGISVRGLSTDEVLQRASHGTSDFPLVVSNAANKSLQQAYQAAESPLKIVARQRTLPNFKESTSIRLGGMGRLEKLSEAGEITATSRGEAGEKMSLATYARRFDLTRKLMIDDDTGAFGDIVAALGQAAAQTETELLVSLLLDNPAMSDGVAVFHATHGNLSTGAALAEASLSDARLALRQRKDLDGKTLISATPKYLVVGPELETTAEKLLTAIQATKTDDVNPFAGKLSLLVEPRIIDDQWYVFADPGRLAGLQYAYLSGAQGPQIQRQEMWDSLGVSFRVFEDFGGGWVDYRAAQKNPGA</sequence>
<dbReference type="Pfam" id="PF25209">
    <property type="entry name" value="Phage_capsid_4"/>
    <property type="match status" value="1"/>
</dbReference>
<evidence type="ECO:0000259" key="4">
    <source>
        <dbReference type="Pfam" id="PF04586"/>
    </source>
</evidence>
<evidence type="ECO:0000313" key="6">
    <source>
        <dbReference type="Proteomes" id="UP001322481"/>
    </source>
</evidence>